<dbReference type="GO" id="GO:0004817">
    <property type="term" value="F:cysteine-tRNA ligase activity"/>
    <property type="evidence" value="ECO:0007669"/>
    <property type="project" value="UniProtKB-EC"/>
</dbReference>
<name>A0A6A7FRW8_9CRUS</name>
<dbReference type="SUPFAM" id="SSF52374">
    <property type="entry name" value="Nucleotidylyl transferase"/>
    <property type="match status" value="1"/>
</dbReference>
<evidence type="ECO:0000256" key="14">
    <source>
        <dbReference type="ARBA" id="ARBA00047499"/>
    </source>
</evidence>
<keyword evidence="9" id="KW-0648">Protein biosynthesis</keyword>
<evidence type="ECO:0000256" key="15">
    <source>
        <dbReference type="ARBA" id="ARBA00047548"/>
    </source>
</evidence>
<dbReference type="GO" id="GO:0006423">
    <property type="term" value="P:cysteinyl-tRNA aminoacylation"/>
    <property type="evidence" value="ECO:0007669"/>
    <property type="project" value="InterPro"/>
</dbReference>
<evidence type="ECO:0000256" key="2">
    <source>
        <dbReference type="ARBA" id="ARBA00005594"/>
    </source>
</evidence>
<dbReference type="GO" id="GO:0005737">
    <property type="term" value="C:cytoplasm"/>
    <property type="evidence" value="ECO:0007669"/>
    <property type="project" value="InterPro"/>
</dbReference>
<evidence type="ECO:0000256" key="18">
    <source>
        <dbReference type="ARBA" id="ARBA00049046"/>
    </source>
</evidence>
<keyword evidence="7" id="KW-0862">Zinc</keyword>
<comment type="catalytic activity">
    <reaction evidence="14">
        <text>S-disulfanyl-L-cysteine + tRNA(Cys) + ATP = (S)-disulfanyl-L-cysteinyl-tRNA(Cys) + AMP + diphosphate</text>
        <dbReference type="Rhea" id="RHEA:78651"/>
        <dbReference type="Rhea" id="RHEA-COMP:9661"/>
        <dbReference type="Rhea" id="RHEA-COMP:19120"/>
        <dbReference type="ChEBI" id="CHEBI:30616"/>
        <dbReference type="ChEBI" id="CHEBI:33019"/>
        <dbReference type="ChEBI" id="CHEBI:78442"/>
        <dbReference type="ChEBI" id="CHEBI:229465"/>
        <dbReference type="ChEBI" id="CHEBI:229521"/>
        <dbReference type="ChEBI" id="CHEBI:456215"/>
    </reaction>
    <physiologicalReaction direction="left-to-right" evidence="14">
        <dbReference type="Rhea" id="RHEA:78652"/>
    </physiologicalReaction>
</comment>
<dbReference type="InterPro" id="IPR015273">
    <property type="entry name" value="Cys-tRNA-synt_Ia_DALR"/>
</dbReference>
<evidence type="ECO:0000256" key="4">
    <source>
        <dbReference type="ARBA" id="ARBA00022598"/>
    </source>
</evidence>
<dbReference type="InterPro" id="IPR032678">
    <property type="entry name" value="tRNA-synt_1_cat_dom"/>
</dbReference>
<dbReference type="EMBL" id="IACT01001629">
    <property type="protein sequence ID" value="LAC20970.1"/>
    <property type="molecule type" value="mRNA"/>
</dbReference>
<dbReference type="SUPFAM" id="SSF47323">
    <property type="entry name" value="Anticodon-binding domain of a subclass of class I aminoacyl-tRNA synthetases"/>
    <property type="match status" value="1"/>
</dbReference>
<evidence type="ECO:0000259" key="20">
    <source>
        <dbReference type="Pfam" id="PF09190"/>
    </source>
</evidence>
<reference evidence="21" key="1">
    <citation type="submission" date="2017-11" db="EMBL/GenBank/DDBJ databases">
        <title>The sensing device of the deep-sea amphipod.</title>
        <authorList>
            <person name="Kobayashi H."/>
            <person name="Nagahama T."/>
            <person name="Arai W."/>
            <person name="Sasagawa Y."/>
            <person name="Umeda M."/>
            <person name="Hayashi T."/>
            <person name="Nikaido I."/>
            <person name="Watanabe H."/>
            <person name="Oguri K."/>
            <person name="Kitazato H."/>
            <person name="Fujioka K."/>
            <person name="Kido Y."/>
            <person name="Takami H."/>
        </authorList>
    </citation>
    <scope>NUCLEOTIDE SEQUENCE</scope>
    <source>
        <tissue evidence="21">Whole body</tissue>
    </source>
</reference>
<evidence type="ECO:0000256" key="12">
    <source>
        <dbReference type="ARBA" id="ARBA00043868"/>
    </source>
</evidence>
<dbReference type="EC" id="6.1.1.16" evidence="3"/>
<dbReference type="AlphaFoldDB" id="A0A6A7FRW8"/>
<proteinExistence type="evidence at transcript level"/>
<protein>
    <recommendedName>
        <fullName evidence="3">cysteine--tRNA ligase</fullName>
        <ecNumber evidence="3">6.1.1.16</ecNumber>
    </recommendedName>
    <alternativeName>
        <fullName evidence="11">Cysteinyl-tRNA synthetase</fullName>
    </alternativeName>
</protein>
<dbReference type="GO" id="GO:0005524">
    <property type="term" value="F:ATP binding"/>
    <property type="evidence" value="ECO:0007669"/>
    <property type="project" value="UniProtKB-KW"/>
</dbReference>
<dbReference type="Pfam" id="PF09190">
    <property type="entry name" value="DALR_2"/>
    <property type="match status" value="1"/>
</dbReference>
<organism evidence="21">
    <name type="scientific">Hirondellea gigas</name>
    <dbReference type="NCBI Taxonomy" id="1518452"/>
    <lineage>
        <taxon>Eukaryota</taxon>
        <taxon>Metazoa</taxon>
        <taxon>Ecdysozoa</taxon>
        <taxon>Arthropoda</taxon>
        <taxon>Crustacea</taxon>
        <taxon>Multicrustacea</taxon>
        <taxon>Malacostraca</taxon>
        <taxon>Eumalacostraca</taxon>
        <taxon>Peracarida</taxon>
        <taxon>Amphipoda</taxon>
        <taxon>Amphilochidea</taxon>
        <taxon>Lysianassida</taxon>
        <taxon>Lysianassidira</taxon>
        <taxon>Lysianassoidea</taxon>
        <taxon>Lysianassidae</taxon>
        <taxon>Hirondellea</taxon>
    </lineage>
</organism>
<keyword evidence="6" id="KW-0547">Nucleotide-binding</keyword>
<comment type="catalytic activity">
    <reaction evidence="15">
        <text>2 L-cysteine = S-sulfanyl-L-cysteine + L-alanine</text>
        <dbReference type="Rhea" id="RHEA:78543"/>
        <dbReference type="ChEBI" id="CHEBI:35235"/>
        <dbReference type="ChEBI" id="CHEBI:57972"/>
        <dbReference type="ChEBI" id="CHEBI:58591"/>
    </reaction>
    <physiologicalReaction direction="left-to-right" evidence="15">
        <dbReference type="Rhea" id="RHEA:78544"/>
    </physiologicalReaction>
</comment>
<evidence type="ECO:0000313" key="21">
    <source>
        <dbReference type="EMBL" id="LAC20970.1"/>
    </source>
</evidence>
<comment type="catalytic activity">
    <reaction evidence="18">
        <text>tRNA(Cys) + L-cysteine + ATP = L-cysteinyl-tRNA(Cys) + AMP + diphosphate</text>
        <dbReference type="Rhea" id="RHEA:17773"/>
        <dbReference type="Rhea" id="RHEA-COMP:9661"/>
        <dbReference type="Rhea" id="RHEA-COMP:9679"/>
        <dbReference type="ChEBI" id="CHEBI:30616"/>
        <dbReference type="ChEBI" id="CHEBI:33019"/>
        <dbReference type="ChEBI" id="CHEBI:35235"/>
        <dbReference type="ChEBI" id="CHEBI:78442"/>
        <dbReference type="ChEBI" id="CHEBI:78517"/>
        <dbReference type="ChEBI" id="CHEBI:456215"/>
        <dbReference type="EC" id="6.1.1.16"/>
    </reaction>
    <physiologicalReaction direction="right-to-left" evidence="18">
        <dbReference type="Rhea" id="RHEA:17775"/>
    </physiologicalReaction>
</comment>
<dbReference type="CDD" id="cd00672">
    <property type="entry name" value="CysRS_core"/>
    <property type="match status" value="1"/>
</dbReference>
<keyword evidence="8" id="KW-0067">ATP-binding</keyword>
<dbReference type="PANTHER" id="PTHR10890">
    <property type="entry name" value="CYSTEINYL-TRNA SYNTHETASE"/>
    <property type="match status" value="1"/>
</dbReference>
<keyword evidence="4 21" id="KW-0436">Ligase</keyword>
<evidence type="ECO:0000256" key="7">
    <source>
        <dbReference type="ARBA" id="ARBA00022833"/>
    </source>
</evidence>
<dbReference type="Pfam" id="PF01406">
    <property type="entry name" value="tRNA-synt_1e"/>
    <property type="match status" value="2"/>
</dbReference>
<dbReference type="GO" id="GO:0046872">
    <property type="term" value="F:metal ion binding"/>
    <property type="evidence" value="ECO:0007669"/>
    <property type="project" value="UniProtKB-KW"/>
</dbReference>
<keyword evidence="5" id="KW-0479">Metal-binding</keyword>
<dbReference type="InterPro" id="IPR014729">
    <property type="entry name" value="Rossmann-like_a/b/a_fold"/>
</dbReference>
<comment type="function">
    <text evidence="13">In addition to its role as an aminoacyl-tRNA synthetase, has also cysteine persulfide synthase activity. Produces reactive persulfide species such as cysteine persulfide (CysSSH) from substrate cysteine and mediate direct incorporation of CysSSH into proteins during translations, resulting in protein persulfides and polysulfides. CysSSHs behave as potent antioxidants and cellular protectants.</text>
</comment>
<evidence type="ECO:0000259" key="19">
    <source>
        <dbReference type="Pfam" id="PF01406"/>
    </source>
</evidence>
<evidence type="ECO:0000256" key="11">
    <source>
        <dbReference type="ARBA" id="ARBA00031499"/>
    </source>
</evidence>
<evidence type="ECO:0000256" key="9">
    <source>
        <dbReference type="ARBA" id="ARBA00022917"/>
    </source>
</evidence>
<sequence>MHLLNRSPRLVNCLERCRLNSFLPQLQFYATVQPPKRPCNNWPEWQQPKGHDTGIKVYNALIKAKVPLITRHPGVLTWYVCGPTVYDTCHIGHGVTYLRFDVIRRILEDYFKLDLMQVTGITDVDEKIIDRANYFNVDIQSLTRYYESEFVRDMNALGVKPPHLYTRVTDYIPHIVQFVQHILDAGFAYTTLDGSVFFNNVAYRKSRGLQLPEEFDESSDDPMRNDIKRDNPLTINDATVRDSNVTRQQDSKRLMNNIGNSAQEQLQMMSDDVLKASQSHLTEPSCDGKLHSIDFVLWRSSKEGEPSWSSPFGDGRPGWHIECSAMASAVFGNQLDVHSGGIDLKFPHHYCEEAQSCARHGASIWTNYWWHSGHLTIDREKMSKSVGNVISIPDFLKTHSPNTFRQYILGTHYTRPIIYRDSTLQIASIQVSKVQGMLDACYHFITNNTTCRTQAVAASSRHTFTHPLLQELLNTKEAVDLCLRDDFNTAGAIQHLMRLVSLTNVYLKMNSTSASDYPSSSGILNADHNLGNDEVEHLENEHADVSSSECVNSDVVHNEEHLLDHRADPGVVSQRISGGELRFEEGESTYMNHVQQYQQHKTRSFSGAGGSVTVSTSNKESGIASSFRSNVNDCTGEVNVNTSESASSDHLVPAGRYEVTLVRNYILDIMQVFGMNYNTRQMMYSGAAATDVASDVAGAKTADLDTKFPDIMKSLLSFRQNVRDFALLKNITKEELGALSKAEKQGLRRDRASLLEACDVLRDQLAASSILVKDHKEGASWTISEAISAAKQESDETSKKC</sequence>
<evidence type="ECO:0000256" key="17">
    <source>
        <dbReference type="ARBA" id="ARBA00048609"/>
    </source>
</evidence>
<evidence type="ECO:0000256" key="16">
    <source>
        <dbReference type="ARBA" id="ARBA00047731"/>
    </source>
</evidence>
<evidence type="ECO:0000256" key="3">
    <source>
        <dbReference type="ARBA" id="ARBA00012832"/>
    </source>
</evidence>
<dbReference type="HAMAP" id="MF_00041">
    <property type="entry name" value="Cys_tRNA_synth"/>
    <property type="match status" value="1"/>
</dbReference>
<dbReference type="PRINTS" id="PR00983">
    <property type="entry name" value="TRNASYNTHCYS"/>
</dbReference>
<comment type="catalytic activity">
    <reaction evidence="17">
        <text>S-sulfanyl-L-cysteine + tRNA(Cys) + ATP = (S)-sulfanyl-L-cysteinyl-tRNA(Cys) + AMP + diphosphate</text>
        <dbReference type="Rhea" id="RHEA:78647"/>
        <dbReference type="Rhea" id="RHEA-COMP:9661"/>
        <dbReference type="Rhea" id="RHEA-COMP:19119"/>
        <dbReference type="ChEBI" id="CHEBI:30616"/>
        <dbReference type="ChEBI" id="CHEBI:33019"/>
        <dbReference type="ChEBI" id="CHEBI:58591"/>
        <dbReference type="ChEBI" id="CHEBI:78442"/>
        <dbReference type="ChEBI" id="CHEBI:229520"/>
        <dbReference type="ChEBI" id="CHEBI:456215"/>
    </reaction>
    <physiologicalReaction direction="left-to-right" evidence="17">
        <dbReference type="Rhea" id="RHEA:78648"/>
    </physiologicalReaction>
</comment>
<comment type="cofactor">
    <cofactor evidence="1">
        <name>Zn(2+)</name>
        <dbReference type="ChEBI" id="CHEBI:29105"/>
    </cofactor>
</comment>
<evidence type="ECO:0000256" key="5">
    <source>
        <dbReference type="ARBA" id="ARBA00022723"/>
    </source>
</evidence>
<evidence type="ECO:0000256" key="10">
    <source>
        <dbReference type="ARBA" id="ARBA00023146"/>
    </source>
</evidence>
<comment type="similarity">
    <text evidence="2">Belongs to the class-I aminoacyl-tRNA synthetase family.</text>
</comment>
<feature type="domain" description="tRNA synthetases class I catalytic" evidence="19">
    <location>
        <begin position="72"/>
        <end position="205"/>
    </location>
</feature>
<comment type="function">
    <text evidence="12">Mitochondrial cysteine-specific aminoacyl-tRNA synthetase that catalyzes the ATP-dependent ligation of cysteine to tRNA(Cys).</text>
</comment>
<dbReference type="InterPro" id="IPR009080">
    <property type="entry name" value="tRNAsynth_Ia_anticodon-bd"/>
</dbReference>
<evidence type="ECO:0000256" key="13">
    <source>
        <dbReference type="ARBA" id="ARBA00045476"/>
    </source>
</evidence>
<dbReference type="PANTHER" id="PTHR10890:SF27">
    <property type="entry name" value="CYSTEINE--TRNA LIGASE, MITOCHONDRIAL-RELATED"/>
    <property type="match status" value="1"/>
</dbReference>
<evidence type="ECO:0000256" key="1">
    <source>
        <dbReference type="ARBA" id="ARBA00001947"/>
    </source>
</evidence>
<keyword evidence="10" id="KW-0030">Aminoacyl-tRNA synthetase</keyword>
<feature type="domain" description="tRNA synthetases class I catalytic" evidence="19">
    <location>
        <begin position="265"/>
        <end position="427"/>
    </location>
</feature>
<dbReference type="InterPro" id="IPR015803">
    <property type="entry name" value="Cys-tRNA-ligase"/>
</dbReference>
<evidence type="ECO:0000256" key="6">
    <source>
        <dbReference type="ARBA" id="ARBA00022741"/>
    </source>
</evidence>
<comment type="catalytic activity">
    <reaction evidence="16">
        <text>S-sulfanyl-L-cysteine + L-cysteine = S-disulfanyl-L-cysteine + L-alanine</text>
        <dbReference type="Rhea" id="RHEA:78627"/>
        <dbReference type="ChEBI" id="CHEBI:35235"/>
        <dbReference type="ChEBI" id="CHEBI:57972"/>
        <dbReference type="ChEBI" id="CHEBI:58591"/>
        <dbReference type="ChEBI" id="CHEBI:229465"/>
    </reaction>
    <physiologicalReaction direction="left-to-right" evidence="16">
        <dbReference type="Rhea" id="RHEA:78628"/>
    </physiologicalReaction>
</comment>
<feature type="domain" description="Cysteinyl-tRNA synthetase class Ia DALR" evidence="20">
    <location>
        <begin position="482"/>
        <end position="511"/>
    </location>
</feature>
<dbReference type="InterPro" id="IPR024909">
    <property type="entry name" value="Cys-tRNA/MSH_ligase"/>
</dbReference>
<evidence type="ECO:0000256" key="8">
    <source>
        <dbReference type="ARBA" id="ARBA00022840"/>
    </source>
</evidence>
<accession>A0A6A7FRW8</accession>
<dbReference type="Gene3D" id="3.40.50.620">
    <property type="entry name" value="HUPs"/>
    <property type="match status" value="1"/>
</dbReference>